<sequence>MKRYERRRRPPPLDAPGGNFYADGMRRLSCAVLALLLSALGAAREGRAQPAPASTQPATAPAGDVEGDAAHPDGGGLRPQIATVPHRRESAHPGFGPAAALVTVELFLAPGDRGSRLVDRHLRELQTRHPGRVRLDYRLTGVGRARDLSVALLEAHEQGRFAQLWDAVSGRRRPVLERDALAALAGEHGLDLGKLEAAWSDGRHDRALYLNDSERKRRADAVPAVFFNGQLATRAQLGDADEVERRYAAALLRGRHARARGASLAQVHATLLREIAAQRAAATTGEFLGAIDGLSASAIAEQEIAPWLVRQDIEVPGHDFGPRSAAVTLDVYCNFLSANCAMLKSSLTTAMEEFPTELRVVFHHMFPRAVLDDDDDDDDDGDGAPADRGAATLDEDERTALERALLSIHQASLCAADQGAFWAFYKRAYQLRGAQYRHLSSDERVAAIAAELPVERARFDACAARPEGAQRVLERLEAARELGIVDTPTVVVGGRAYPGFKSSLDLRLLIQTQLAPGLLERLFPHSQPEHFEREP</sequence>
<name>D0LZ67_HALO1</name>
<feature type="domain" description="DSBA-like thioredoxin" evidence="7">
    <location>
        <begin position="137"/>
        <end position="236"/>
    </location>
</feature>
<feature type="compositionally biased region" description="Basic residues" evidence="6">
    <location>
        <begin position="1"/>
        <end position="10"/>
    </location>
</feature>
<evidence type="ECO:0000256" key="5">
    <source>
        <dbReference type="ARBA" id="ARBA00023284"/>
    </source>
</evidence>
<reference evidence="9 10" key="1">
    <citation type="journal article" date="2010" name="Stand. Genomic Sci.">
        <title>Complete genome sequence of Haliangium ochraceum type strain (SMP-2).</title>
        <authorList>
            <consortium name="US DOE Joint Genome Institute (JGI-PGF)"/>
            <person name="Ivanova N."/>
            <person name="Daum C."/>
            <person name="Lang E."/>
            <person name="Abt B."/>
            <person name="Kopitz M."/>
            <person name="Saunders E."/>
            <person name="Lapidus A."/>
            <person name="Lucas S."/>
            <person name="Glavina Del Rio T."/>
            <person name="Nolan M."/>
            <person name="Tice H."/>
            <person name="Copeland A."/>
            <person name="Cheng J.F."/>
            <person name="Chen F."/>
            <person name="Bruce D."/>
            <person name="Goodwin L."/>
            <person name="Pitluck S."/>
            <person name="Mavromatis K."/>
            <person name="Pati A."/>
            <person name="Mikhailova N."/>
            <person name="Chen A."/>
            <person name="Palaniappan K."/>
            <person name="Land M."/>
            <person name="Hauser L."/>
            <person name="Chang Y.J."/>
            <person name="Jeffries C.D."/>
            <person name="Detter J.C."/>
            <person name="Brettin T."/>
            <person name="Rohde M."/>
            <person name="Goker M."/>
            <person name="Bristow J."/>
            <person name="Markowitz V."/>
            <person name="Eisen J.A."/>
            <person name="Hugenholtz P."/>
            <person name="Kyrpides N.C."/>
            <person name="Klenk H.P."/>
        </authorList>
    </citation>
    <scope>NUCLEOTIDE SEQUENCE [LARGE SCALE GENOMIC DNA]</scope>
    <source>
        <strain evidence="10">DSM 14365 / CIP 107738 / JCM 11303 / AJ 13395 / SMP-2</strain>
    </source>
</reference>
<dbReference type="InterPro" id="IPR012336">
    <property type="entry name" value="Thioredoxin-like_fold"/>
</dbReference>
<evidence type="ECO:0008006" key="11">
    <source>
        <dbReference type="Google" id="ProtNLM"/>
    </source>
</evidence>
<dbReference type="Pfam" id="PF01323">
    <property type="entry name" value="DSBA"/>
    <property type="match status" value="1"/>
</dbReference>
<evidence type="ECO:0000256" key="3">
    <source>
        <dbReference type="ARBA" id="ARBA00023002"/>
    </source>
</evidence>
<feature type="compositionally biased region" description="Low complexity" evidence="6">
    <location>
        <begin position="47"/>
        <end position="62"/>
    </location>
</feature>
<evidence type="ECO:0000313" key="10">
    <source>
        <dbReference type="Proteomes" id="UP000001880"/>
    </source>
</evidence>
<accession>D0LZ67</accession>
<keyword evidence="4" id="KW-1015">Disulfide bond</keyword>
<comment type="similarity">
    <text evidence="1">Belongs to the thioredoxin family. DsbA subfamily.</text>
</comment>
<dbReference type="EMBL" id="CP001804">
    <property type="protein sequence ID" value="ACY16329.1"/>
    <property type="molecule type" value="Genomic_DNA"/>
</dbReference>
<evidence type="ECO:0000259" key="8">
    <source>
        <dbReference type="Pfam" id="PF13462"/>
    </source>
</evidence>
<gene>
    <name evidence="9" type="ordered locus">Hoch_3830</name>
</gene>
<evidence type="ECO:0000256" key="1">
    <source>
        <dbReference type="ARBA" id="ARBA00005791"/>
    </source>
</evidence>
<dbReference type="PANTHER" id="PTHR13887">
    <property type="entry name" value="GLUTATHIONE S-TRANSFERASE KAPPA"/>
    <property type="match status" value="1"/>
</dbReference>
<evidence type="ECO:0000256" key="4">
    <source>
        <dbReference type="ARBA" id="ARBA00023157"/>
    </source>
</evidence>
<feature type="domain" description="Thioredoxin-like fold" evidence="8">
    <location>
        <begin position="408"/>
        <end position="510"/>
    </location>
</feature>
<keyword evidence="10" id="KW-1185">Reference proteome</keyword>
<evidence type="ECO:0000256" key="6">
    <source>
        <dbReference type="SAM" id="MobiDB-lite"/>
    </source>
</evidence>
<dbReference type="PANTHER" id="PTHR13887:SF14">
    <property type="entry name" value="DISULFIDE BOND FORMATION PROTEIN D"/>
    <property type="match status" value="1"/>
</dbReference>
<evidence type="ECO:0000313" key="9">
    <source>
        <dbReference type="EMBL" id="ACY16329.1"/>
    </source>
</evidence>
<dbReference type="AlphaFoldDB" id="D0LZ67"/>
<dbReference type="KEGG" id="hoh:Hoch_3830"/>
<feature type="region of interest" description="Disordered" evidence="6">
    <location>
        <begin position="372"/>
        <end position="394"/>
    </location>
</feature>
<dbReference type="CDD" id="cd02972">
    <property type="entry name" value="DsbA_family"/>
    <property type="match status" value="1"/>
</dbReference>
<dbReference type="InterPro" id="IPR036249">
    <property type="entry name" value="Thioredoxin-like_sf"/>
</dbReference>
<feature type="compositionally biased region" description="Acidic residues" evidence="6">
    <location>
        <begin position="372"/>
        <end position="382"/>
    </location>
</feature>
<dbReference type="SUPFAM" id="SSF52833">
    <property type="entry name" value="Thioredoxin-like"/>
    <property type="match status" value="2"/>
</dbReference>
<evidence type="ECO:0000256" key="2">
    <source>
        <dbReference type="ARBA" id="ARBA00022729"/>
    </source>
</evidence>
<evidence type="ECO:0000259" key="7">
    <source>
        <dbReference type="Pfam" id="PF01323"/>
    </source>
</evidence>
<dbReference type="HOGENOM" id="CLU_508783_0_0_7"/>
<dbReference type="STRING" id="502025.Hoch_3830"/>
<proteinExistence type="inferred from homology"/>
<protein>
    <recommendedName>
        <fullName evidence="11">DSBA oxidoreductase</fullName>
    </recommendedName>
</protein>
<dbReference type="eggNOG" id="COG1651">
    <property type="taxonomic scope" value="Bacteria"/>
</dbReference>
<keyword evidence="3" id="KW-0560">Oxidoreductase</keyword>
<keyword evidence="5" id="KW-0676">Redox-active center</keyword>
<dbReference type="Proteomes" id="UP000001880">
    <property type="component" value="Chromosome"/>
</dbReference>
<feature type="region of interest" description="Disordered" evidence="6">
    <location>
        <begin position="47"/>
        <end position="79"/>
    </location>
</feature>
<keyword evidence="2" id="KW-0732">Signal</keyword>
<dbReference type="GO" id="GO:0016491">
    <property type="term" value="F:oxidoreductase activity"/>
    <property type="evidence" value="ECO:0007669"/>
    <property type="project" value="UniProtKB-KW"/>
</dbReference>
<dbReference type="InterPro" id="IPR001853">
    <property type="entry name" value="DSBA-like_thioredoxin_dom"/>
</dbReference>
<dbReference type="Pfam" id="PF13462">
    <property type="entry name" value="Thioredoxin_4"/>
    <property type="match status" value="1"/>
</dbReference>
<organism evidence="9 10">
    <name type="scientific">Haliangium ochraceum (strain DSM 14365 / JCM 11303 / SMP-2)</name>
    <dbReference type="NCBI Taxonomy" id="502025"/>
    <lineage>
        <taxon>Bacteria</taxon>
        <taxon>Pseudomonadati</taxon>
        <taxon>Myxococcota</taxon>
        <taxon>Polyangia</taxon>
        <taxon>Haliangiales</taxon>
        <taxon>Kofleriaceae</taxon>
        <taxon>Haliangium</taxon>
    </lineage>
</organism>
<dbReference type="Gene3D" id="3.40.30.10">
    <property type="entry name" value="Glutaredoxin"/>
    <property type="match status" value="2"/>
</dbReference>
<feature type="region of interest" description="Disordered" evidence="6">
    <location>
        <begin position="1"/>
        <end position="20"/>
    </location>
</feature>